<dbReference type="GO" id="GO:0000981">
    <property type="term" value="F:DNA-binding transcription factor activity, RNA polymerase II-specific"/>
    <property type="evidence" value="ECO:0007669"/>
    <property type="project" value="InterPro"/>
</dbReference>
<dbReference type="PROSITE" id="PS50048">
    <property type="entry name" value="ZN2_CY6_FUNGAL_2"/>
    <property type="match status" value="1"/>
</dbReference>
<name>A0A5C3KZV9_COPMA</name>
<organism evidence="3 4">
    <name type="scientific">Coprinopsis marcescibilis</name>
    <name type="common">Agaric fungus</name>
    <name type="synonym">Psathyrella marcescibilis</name>
    <dbReference type="NCBI Taxonomy" id="230819"/>
    <lineage>
        <taxon>Eukaryota</taxon>
        <taxon>Fungi</taxon>
        <taxon>Dikarya</taxon>
        <taxon>Basidiomycota</taxon>
        <taxon>Agaricomycotina</taxon>
        <taxon>Agaricomycetes</taxon>
        <taxon>Agaricomycetidae</taxon>
        <taxon>Agaricales</taxon>
        <taxon>Agaricineae</taxon>
        <taxon>Psathyrellaceae</taxon>
        <taxon>Coprinopsis</taxon>
    </lineage>
</organism>
<feature type="region of interest" description="Disordered" evidence="1">
    <location>
        <begin position="429"/>
        <end position="470"/>
    </location>
</feature>
<gene>
    <name evidence="3" type="ORF">FA15DRAFT_654745</name>
</gene>
<feature type="compositionally biased region" description="Polar residues" evidence="1">
    <location>
        <begin position="315"/>
        <end position="325"/>
    </location>
</feature>
<dbReference type="EMBL" id="ML210180">
    <property type="protein sequence ID" value="TFK25964.1"/>
    <property type="molecule type" value="Genomic_DNA"/>
</dbReference>
<protein>
    <recommendedName>
        <fullName evidence="2">Zn(2)-C6 fungal-type domain-containing protein</fullName>
    </recommendedName>
</protein>
<dbReference type="Proteomes" id="UP000307440">
    <property type="component" value="Unassembled WGS sequence"/>
</dbReference>
<dbReference type="AlphaFoldDB" id="A0A5C3KZV9"/>
<dbReference type="SUPFAM" id="SSF57701">
    <property type="entry name" value="Zn2/Cys6 DNA-binding domain"/>
    <property type="match status" value="1"/>
</dbReference>
<dbReference type="Gene3D" id="4.10.240.10">
    <property type="entry name" value="Zn(2)-C6 fungal-type DNA-binding domain"/>
    <property type="match status" value="1"/>
</dbReference>
<feature type="region of interest" description="Disordered" evidence="1">
    <location>
        <begin position="133"/>
        <end position="198"/>
    </location>
</feature>
<dbReference type="CDD" id="cd00067">
    <property type="entry name" value="GAL4"/>
    <property type="match status" value="1"/>
</dbReference>
<keyword evidence="4" id="KW-1185">Reference proteome</keyword>
<feature type="compositionally biased region" description="Basic residues" evidence="1">
    <location>
        <begin position="184"/>
        <end position="195"/>
    </location>
</feature>
<reference evidence="3 4" key="1">
    <citation type="journal article" date="2019" name="Nat. Ecol. Evol.">
        <title>Megaphylogeny resolves global patterns of mushroom evolution.</title>
        <authorList>
            <person name="Varga T."/>
            <person name="Krizsan K."/>
            <person name="Foldi C."/>
            <person name="Dima B."/>
            <person name="Sanchez-Garcia M."/>
            <person name="Sanchez-Ramirez S."/>
            <person name="Szollosi G.J."/>
            <person name="Szarkandi J.G."/>
            <person name="Papp V."/>
            <person name="Albert L."/>
            <person name="Andreopoulos W."/>
            <person name="Angelini C."/>
            <person name="Antonin V."/>
            <person name="Barry K.W."/>
            <person name="Bougher N.L."/>
            <person name="Buchanan P."/>
            <person name="Buyck B."/>
            <person name="Bense V."/>
            <person name="Catcheside P."/>
            <person name="Chovatia M."/>
            <person name="Cooper J."/>
            <person name="Damon W."/>
            <person name="Desjardin D."/>
            <person name="Finy P."/>
            <person name="Geml J."/>
            <person name="Haridas S."/>
            <person name="Hughes K."/>
            <person name="Justo A."/>
            <person name="Karasinski D."/>
            <person name="Kautmanova I."/>
            <person name="Kiss B."/>
            <person name="Kocsube S."/>
            <person name="Kotiranta H."/>
            <person name="LaButti K.M."/>
            <person name="Lechner B.E."/>
            <person name="Liimatainen K."/>
            <person name="Lipzen A."/>
            <person name="Lukacs Z."/>
            <person name="Mihaltcheva S."/>
            <person name="Morgado L.N."/>
            <person name="Niskanen T."/>
            <person name="Noordeloos M.E."/>
            <person name="Ohm R.A."/>
            <person name="Ortiz-Santana B."/>
            <person name="Ovrebo C."/>
            <person name="Racz N."/>
            <person name="Riley R."/>
            <person name="Savchenko A."/>
            <person name="Shiryaev A."/>
            <person name="Soop K."/>
            <person name="Spirin V."/>
            <person name="Szebenyi C."/>
            <person name="Tomsovsky M."/>
            <person name="Tulloss R.E."/>
            <person name="Uehling J."/>
            <person name="Grigoriev I.V."/>
            <person name="Vagvolgyi C."/>
            <person name="Papp T."/>
            <person name="Martin F.M."/>
            <person name="Miettinen O."/>
            <person name="Hibbett D.S."/>
            <person name="Nagy L.G."/>
        </authorList>
    </citation>
    <scope>NUCLEOTIDE SEQUENCE [LARGE SCALE GENOMIC DNA]</scope>
    <source>
        <strain evidence="3 4">CBS 121175</strain>
    </source>
</reference>
<proteinExistence type="predicted"/>
<dbReference type="InterPro" id="IPR036864">
    <property type="entry name" value="Zn2-C6_fun-type_DNA-bd_sf"/>
</dbReference>
<feature type="domain" description="Zn(2)-C6 fungal-type" evidence="2">
    <location>
        <begin position="479"/>
        <end position="512"/>
    </location>
</feature>
<evidence type="ECO:0000313" key="3">
    <source>
        <dbReference type="EMBL" id="TFK25964.1"/>
    </source>
</evidence>
<sequence>MCLHRKNPPTTLDRLRSVKAMLKVLTNNAQVVLSGSDVVAVIHYNAKTDALGPWYWPRDPITLELIPLEKLEELHLDNVSFKFPCCICAYVDDNCYTECTLRVINVVSSPRSPDLRRVSADSIFTGNGKDSILAQAGHTNSRDPKIPGKRSGMSDNSSNQSEFFAEPKEANTSDAKSLLFPHSRTGKRSRSRSPAHIKPPVILKELMTIVENSNSNIQHRRKRSKKNHVPDILLSDEDLPDLTDILSFPTVKPKETVLGSAPVEKQHYYESCTELPTSWTQLDSSDLVASLLSSILDPSHSPDGTLADSSYGFPYTSNPDSPSQRSILSPPFPVSPLSPPVTPAAQPLASPLSHSTAGQNICRPSPPFYAPNAPVFDFQLLPSVVSPDNVGETQSGLRIQVAGNPNREEGPLAKGTVQQKGSIAANVPFTETDLPHHPTHVHRGVQTGSPAPESPEPSSDESSESATKEETAKTIILWACEFCRKRKKACRPAGEGDEACKNCRRRSLTCVKPFGSVLADPRKRSKLNPIQVTNLSISRKGPIDLACKFCRQRKIACAVTTKGQTCKPYLRISFSKLPRHQTNKKERRCDIEGGSTVTAQNYFFS</sequence>
<dbReference type="GO" id="GO:0008270">
    <property type="term" value="F:zinc ion binding"/>
    <property type="evidence" value="ECO:0007669"/>
    <property type="project" value="InterPro"/>
</dbReference>
<evidence type="ECO:0000256" key="1">
    <source>
        <dbReference type="SAM" id="MobiDB-lite"/>
    </source>
</evidence>
<accession>A0A5C3KZV9</accession>
<feature type="compositionally biased region" description="Polar residues" evidence="1">
    <location>
        <begin position="153"/>
        <end position="162"/>
    </location>
</feature>
<dbReference type="InterPro" id="IPR001138">
    <property type="entry name" value="Zn2Cys6_DnaBD"/>
</dbReference>
<evidence type="ECO:0000313" key="4">
    <source>
        <dbReference type="Proteomes" id="UP000307440"/>
    </source>
</evidence>
<evidence type="ECO:0000259" key="2">
    <source>
        <dbReference type="PROSITE" id="PS50048"/>
    </source>
</evidence>
<feature type="region of interest" description="Disordered" evidence="1">
    <location>
        <begin position="401"/>
        <end position="420"/>
    </location>
</feature>
<dbReference type="PROSITE" id="PS00463">
    <property type="entry name" value="ZN2_CY6_FUNGAL_1"/>
    <property type="match status" value="1"/>
</dbReference>
<feature type="region of interest" description="Disordered" evidence="1">
    <location>
        <begin position="307"/>
        <end position="358"/>
    </location>
</feature>
<feature type="compositionally biased region" description="Pro residues" evidence="1">
    <location>
        <begin position="330"/>
        <end position="342"/>
    </location>
</feature>